<proteinExistence type="predicted"/>
<accession>A0ABD3NY49</accession>
<evidence type="ECO:0000313" key="2">
    <source>
        <dbReference type="EMBL" id="KAL3779901.1"/>
    </source>
</evidence>
<evidence type="ECO:0000313" key="3">
    <source>
        <dbReference type="Proteomes" id="UP001530315"/>
    </source>
</evidence>
<reference evidence="2 3" key="1">
    <citation type="submission" date="2024-10" db="EMBL/GenBank/DDBJ databases">
        <title>Updated reference genomes for cyclostephanoid diatoms.</title>
        <authorList>
            <person name="Roberts W.R."/>
            <person name="Alverson A.J."/>
        </authorList>
    </citation>
    <scope>NUCLEOTIDE SEQUENCE [LARGE SCALE GENOMIC DNA]</scope>
    <source>
        <strain evidence="2 3">AJA276-08</strain>
    </source>
</reference>
<dbReference type="AlphaFoldDB" id="A0ABD3NY49"/>
<sequence length="247" mass="26795">MEEDALAMAGGSSSTPSGGERREGPEGVVAVPIVRAIERQQVAEFGKRYGGRRRRGREGAEEGGGGTTAARPRGRLPGNYATRAAPRSGRGGSRGPGRIGPVAWAINDGTCVRCAKRIGIDRDKKNGRILTRRLKSGPARVEPTRSIVKYRHAGPGRASRRVRRGLGIGGEWGYDASVTCIVEERNLREEIVREIGLSGALDSTTRRLRCCRRGGRRVDERRHDCGLHEEGIGEGNAFLEVSFPTMR</sequence>
<organism evidence="2 3">
    <name type="scientific">Stephanodiscus triporus</name>
    <dbReference type="NCBI Taxonomy" id="2934178"/>
    <lineage>
        <taxon>Eukaryota</taxon>
        <taxon>Sar</taxon>
        <taxon>Stramenopiles</taxon>
        <taxon>Ochrophyta</taxon>
        <taxon>Bacillariophyta</taxon>
        <taxon>Coscinodiscophyceae</taxon>
        <taxon>Thalassiosirophycidae</taxon>
        <taxon>Stephanodiscales</taxon>
        <taxon>Stephanodiscaceae</taxon>
        <taxon>Stephanodiscus</taxon>
    </lineage>
</organism>
<comment type="caution">
    <text evidence="2">The sequence shown here is derived from an EMBL/GenBank/DDBJ whole genome shotgun (WGS) entry which is preliminary data.</text>
</comment>
<feature type="compositionally biased region" description="Gly residues" evidence="1">
    <location>
        <begin position="89"/>
        <end position="98"/>
    </location>
</feature>
<feature type="region of interest" description="Disordered" evidence="1">
    <location>
        <begin position="1"/>
        <end position="27"/>
    </location>
</feature>
<evidence type="ECO:0000256" key="1">
    <source>
        <dbReference type="SAM" id="MobiDB-lite"/>
    </source>
</evidence>
<protein>
    <submittedName>
        <fullName evidence="2">Uncharacterized protein</fullName>
    </submittedName>
</protein>
<dbReference type="EMBL" id="JALLAZ020001141">
    <property type="protein sequence ID" value="KAL3779901.1"/>
    <property type="molecule type" value="Genomic_DNA"/>
</dbReference>
<keyword evidence="3" id="KW-1185">Reference proteome</keyword>
<gene>
    <name evidence="2" type="ORF">ACHAW5_003631</name>
</gene>
<name>A0ABD3NY49_9STRA</name>
<feature type="region of interest" description="Disordered" evidence="1">
    <location>
        <begin position="46"/>
        <end position="98"/>
    </location>
</feature>
<dbReference type="Proteomes" id="UP001530315">
    <property type="component" value="Unassembled WGS sequence"/>
</dbReference>